<sequence>MASAEGRRFFQDSDSESDGSSAVKILRKPCFTLDVADSSSPSSDEPLEVPPVVLPDNDVALEIPVENCSDDELFMGVRPTATGSSTWKPGLDCGTFVGRVGAQSLSAQSQVLICNVLCNIDWLSRSMVKACLQAIRPQWQASLSKQSFATQLAGYMLGLPAITVQKTWSAENHCGGGGRKKKNVAPPVESDDEELEVQLRSDPKQETMERLVTLAISAAVEGRSGLEFERDVFRSSLLGVSVGTSHHTRHFFRQSLYVADMVLSHLDCQEFDAVLDGLGTQGDFSLLCDPVSLGTGWSARHGTVLCMALCFISSKTYQPFSAYFAAPTMDLGDHAGRAMAELALSTLANHPGQYDKTLLRARLSLIGGDGGLTKGPTFESTFPASHSSLRGPAWAFGRAVDSHNGIKEVFALTKDIDNCFGHSEGQILYRAVSSELGEGEPSFVVLLICFQDICRPISEHILTVQTTLEPWLVHRADEKCLNSIDELLDGIDRAEKFLCAYTKGRVLGPHCQCASRHFGKKKSLNVRGKQIRLPPWSATSFNANRDAGDSAYLCPRFQESKVPTPGTSKPGTFRHAGACSRCFVPMALYTDFRHIMRGLSSAKAFVNSFKAEMSGMLGPVGVNDGMISLQQAMSRCWNWEQLIVRQPMLAEIEAFQQLDCTGSVAFAAGRYCFNALKPFLKNCLWPGPEYPMKRYHWDLDDEETARQYKLLCYRVRLVARDLLFLHAAVVCSTVMAFAGHAGETLCPPGAFAEFDCKPGDIVPVKARLQRKRKKSAQEIPMPVRFCRYGSGKRLVEVLSDNVAVNSAAVSAAIDASRFFAIGDRPSKRTSAWHSVRVHHRSRLLRGAEAICEHLGSLAHFSWQSQREEAPALAMSRVHLLQADVRCLGSVRDEVVIQESAKILLSANLNPLRKNNQQLGQIQGRNKNSQESGRMHEFESADLSLPQPSSASNLRKRTSEFRAESLPSTLPAELKAVVDKSKGVVESMPLTALMQRDGRPQKRRKVVPRGACLNPTCLRRVAGLGCRTTKINAEGHFDCQASGKNARGIAARATEFKDALREGEEKMNSFVTKVLGFDDGAACPWRAIYVGDRTVSALEKATGDPKLF</sequence>
<proteinExistence type="predicted"/>
<dbReference type="Proteomes" id="UP001642464">
    <property type="component" value="Unassembled WGS sequence"/>
</dbReference>
<feature type="region of interest" description="Disordered" evidence="1">
    <location>
        <begin position="173"/>
        <end position="201"/>
    </location>
</feature>
<comment type="caution">
    <text evidence="2">The sequence shown here is derived from an EMBL/GenBank/DDBJ whole genome shotgun (WGS) entry which is preliminary data.</text>
</comment>
<evidence type="ECO:0000313" key="2">
    <source>
        <dbReference type="EMBL" id="CAK9066677.1"/>
    </source>
</evidence>
<gene>
    <name evidence="2" type="ORF">SCF082_LOCUS33897</name>
</gene>
<dbReference type="EMBL" id="CAXAMM010030557">
    <property type="protein sequence ID" value="CAK9066677.1"/>
    <property type="molecule type" value="Genomic_DNA"/>
</dbReference>
<protein>
    <submittedName>
        <fullName evidence="2">Uncharacterized protein</fullName>
    </submittedName>
</protein>
<feature type="compositionally biased region" description="Polar residues" evidence="1">
    <location>
        <begin position="917"/>
        <end position="931"/>
    </location>
</feature>
<feature type="compositionally biased region" description="Basic and acidic residues" evidence="1">
    <location>
        <begin position="1"/>
        <end position="11"/>
    </location>
</feature>
<name>A0ABP0NVA3_9DINO</name>
<feature type="region of interest" description="Disordered" evidence="1">
    <location>
        <begin position="1"/>
        <end position="21"/>
    </location>
</feature>
<keyword evidence="3" id="KW-1185">Reference proteome</keyword>
<feature type="region of interest" description="Disordered" evidence="1">
    <location>
        <begin position="917"/>
        <end position="959"/>
    </location>
</feature>
<reference evidence="2 3" key="1">
    <citation type="submission" date="2024-02" db="EMBL/GenBank/DDBJ databases">
        <authorList>
            <person name="Chen Y."/>
            <person name="Shah S."/>
            <person name="Dougan E. K."/>
            <person name="Thang M."/>
            <person name="Chan C."/>
        </authorList>
    </citation>
    <scope>NUCLEOTIDE SEQUENCE [LARGE SCALE GENOMIC DNA]</scope>
</reference>
<organism evidence="2 3">
    <name type="scientific">Durusdinium trenchii</name>
    <dbReference type="NCBI Taxonomy" id="1381693"/>
    <lineage>
        <taxon>Eukaryota</taxon>
        <taxon>Sar</taxon>
        <taxon>Alveolata</taxon>
        <taxon>Dinophyceae</taxon>
        <taxon>Suessiales</taxon>
        <taxon>Symbiodiniaceae</taxon>
        <taxon>Durusdinium</taxon>
    </lineage>
</organism>
<accession>A0ABP0NVA3</accession>
<evidence type="ECO:0000256" key="1">
    <source>
        <dbReference type="SAM" id="MobiDB-lite"/>
    </source>
</evidence>
<evidence type="ECO:0000313" key="3">
    <source>
        <dbReference type="Proteomes" id="UP001642464"/>
    </source>
</evidence>